<dbReference type="Pfam" id="PF03144">
    <property type="entry name" value="GTP_EFTU_D2"/>
    <property type="match status" value="1"/>
</dbReference>
<keyword evidence="5" id="KW-1185">Reference proteome</keyword>
<dbReference type="InterPro" id="IPR009000">
    <property type="entry name" value="Transl_B-barrel_sf"/>
</dbReference>
<dbReference type="Pfam" id="PF21131">
    <property type="entry name" value="eEFSec_4th"/>
    <property type="match status" value="1"/>
</dbReference>
<protein>
    <submittedName>
        <fullName evidence="4">Selenocysteine-specific elongation factor</fullName>
    </submittedName>
</protein>
<dbReference type="Gene3D" id="2.40.30.10">
    <property type="entry name" value="Translation factors"/>
    <property type="match status" value="1"/>
</dbReference>
<feature type="domain" description="Selenocysteine-specific elongation factor 3rd" evidence="3">
    <location>
        <begin position="153"/>
        <end position="277"/>
    </location>
</feature>
<feature type="domain" description="Translation elongation factor EFTu-like" evidence="1">
    <location>
        <begin position="75"/>
        <end position="138"/>
    </location>
</feature>
<dbReference type="SUPFAM" id="SSF50447">
    <property type="entry name" value="Translation proteins"/>
    <property type="match status" value="1"/>
</dbReference>
<dbReference type="InterPro" id="IPR004161">
    <property type="entry name" value="EFTu-like_2"/>
</dbReference>
<accession>A0A7D9EXE8</accession>
<dbReference type="FunFam" id="2.40.30.10:FF:000052">
    <property type="entry name" value="Selenocysteine-specific elongation factor EF-Sec"/>
    <property type="match status" value="1"/>
</dbReference>
<evidence type="ECO:0000259" key="3">
    <source>
        <dbReference type="Pfam" id="PF21208"/>
    </source>
</evidence>
<dbReference type="GO" id="GO:0003746">
    <property type="term" value="F:translation elongation factor activity"/>
    <property type="evidence" value="ECO:0007669"/>
    <property type="project" value="UniProtKB-KW"/>
</dbReference>
<comment type="caution">
    <text evidence="4">The sequence shown here is derived from an EMBL/GenBank/DDBJ whole genome shotgun (WGS) entry which is preliminary data.</text>
</comment>
<dbReference type="CDD" id="cd03696">
    <property type="entry name" value="SelB_II"/>
    <property type="match status" value="1"/>
</dbReference>
<evidence type="ECO:0000259" key="1">
    <source>
        <dbReference type="Pfam" id="PF03144"/>
    </source>
</evidence>
<dbReference type="EMBL" id="CACRXK020009908">
    <property type="protein sequence ID" value="CAB4018220.1"/>
    <property type="molecule type" value="Genomic_DNA"/>
</dbReference>
<sequence length="418" mass="45809">MKKRLAKTLETTKFAGSPIIAVAAKPDSPDEGATESLGMKEMTELLTAKAYVPQRNNSGPFLFAVDHCFSVRGQGTVMTGTVLKGSVSVNDNVEIPSLKVVKKVKSMQMFRQPVSTVSQGDRAGICVTQFDPKLLERGLVCQPSSIPTIFAGIISVEKIQYYKGPVASKAKFHITVGHETVMGKAQFFGLPVSVDPSPNTEDFDFSQEYIFQEELHEVSKGKDKETAVNSEPLVNVEQQYAVLELEKPVTCPNSSLVIGSRLDTDIHLNTCRLAFHGKFLTTFTDKNYTETSLPELRIFKKKSRVGEVERAVDEYSLVGRGLFKKETNMALFSNLKVRLSTGEAGVIEGGFGQSGKFKVRIPAGLSPESFNVMSAGQRKKGKGKGVSAEEGGEKVASVKIILDFKRYVFDPEKKMIQT</sequence>
<proteinExistence type="predicted"/>
<evidence type="ECO:0000313" key="5">
    <source>
        <dbReference type="Proteomes" id="UP001152795"/>
    </source>
</evidence>
<evidence type="ECO:0000259" key="2">
    <source>
        <dbReference type="Pfam" id="PF21131"/>
    </source>
</evidence>
<dbReference type="Pfam" id="PF21208">
    <property type="entry name" value="euk_SelB_III"/>
    <property type="match status" value="1"/>
</dbReference>
<dbReference type="AlphaFoldDB" id="A0A7D9EXE8"/>
<keyword evidence="4" id="KW-0251">Elongation factor</keyword>
<dbReference type="PANTHER" id="PTHR43721">
    <property type="entry name" value="ELONGATION FACTOR TU-RELATED"/>
    <property type="match status" value="1"/>
</dbReference>
<gene>
    <name evidence="4" type="ORF">PACLA_8A033242</name>
</gene>
<evidence type="ECO:0000313" key="4">
    <source>
        <dbReference type="EMBL" id="CAB4018220.1"/>
    </source>
</evidence>
<feature type="domain" description="Selenocysteine-specific elongation factor C-terminal RIFT" evidence="2">
    <location>
        <begin position="294"/>
        <end position="413"/>
    </location>
</feature>
<dbReference type="InterPro" id="IPR049393">
    <property type="entry name" value="eEFSec_III"/>
</dbReference>
<keyword evidence="4" id="KW-0648">Protein biosynthesis</keyword>
<dbReference type="GO" id="GO:0001514">
    <property type="term" value="P:selenocysteine incorporation"/>
    <property type="evidence" value="ECO:0007669"/>
    <property type="project" value="TreeGrafter"/>
</dbReference>
<dbReference type="GO" id="GO:0005525">
    <property type="term" value="F:GTP binding"/>
    <property type="evidence" value="ECO:0007669"/>
    <property type="project" value="InterPro"/>
</dbReference>
<dbReference type="OrthoDB" id="2067at2759"/>
<dbReference type="CDD" id="cd04094">
    <property type="entry name" value="eSelB_III"/>
    <property type="match status" value="1"/>
</dbReference>
<dbReference type="InterPro" id="IPR050055">
    <property type="entry name" value="EF-Tu_GTPase"/>
</dbReference>
<dbReference type="PANTHER" id="PTHR43721:SF11">
    <property type="entry name" value="SELENOCYSTEINE-SPECIFIC ELONGATION FACTOR"/>
    <property type="match status" value="1"/>
</dbReference>
<name>A0A7D9EXE8_PARCT</name>
<reference evidence="4" key="1">
    <citation type="submission" date="2020-04" db="EMBL/GenBank/DDBJ databases">
        <authorList>
            <person name="Alioto T."/>
            <person name="Alioto T."/>
            <person name="Gomez Garrido J."/>
        </authorList>
    </citation>
    <scope>NUCLEOTIDE SEQUENCE</scope>
    <source>
        <strain evidence="4">A484AB</strain>
    </source>
</reference>
<dbReference type="InterPro" id="IPR049394">
    <property type="entry name" value="eEFSec_C"/>
</dbReference>
<organism evidence="4 5">
    <name type="scientific">Paramuricea clavata</name>
    <name type="common">Red gorgonian</name>
    <name type="synonym">Violescent sea-whip</name>
    <dbReference type="NCBI Taxonomy" id="317549"/>
    <lineage>
        <taxon>Eukaryota</taxon>
        <taxon>Metazoa</taxon>
        <taxon>Cnidaria</taxon>
        <taxon>Anthozoa</taxon>
        <taxon>Octocorallia</taxon>
        <taxon>Malacalcyonacea</taxon>
        <taxon>Plexauridae</taxon>
        <taxon>Paramuricea</taxon>
    </lineage>
</organism>
<dbReference type="Proteomes" id="UP001152795">
    <property type="component" value="Unassembled WGS sequence"/>
</dbReference>